<dbReference type="GO" id="GO:0016818">
    <property type="term" value="F:hydrolase activity, acting on acid anhydrides, in phosphorus-containing anhydrides"/>
    <property type="evidence" value="ECO:0007669"/>
    <property type="project" value="InterPro"/>
</dbReference>
<keyword evidence="2" id="KW-0347">Helicase</keyword>
<dbReference type="SMART" id="SM00491">
    <property type="entry name" value="HELICc2"/>
    <property type="match status" value="1"/>
</dbReference>
<reference evidence="3" key="1">
    <citation type="submission" date="2017-11" db="EMBL/GenBank/DDBJ databases">
        <authorList>
            <person name="Blom J."/>
        </authorList>
    </citation>
    <scope>NUCLEOTIDE SEQUENCE [LARGE SCALE GENOMIC DNA]</scope>
</reference>
<dbReference type="GO" id="GO:0003677">
    <property type="term" value="F:DNA binding"/>
    <property type="evidence" value="ECO:0007669"/>
    <property type="project" value="InterPro"/>
</dbReference>
<organism evidence="2 3">
    <name type="scientific">Pseudomonas cerasi</name>
    <dbReference type="NCBI Taxonomy" id="1583341"/>
    <lineage>
        <taxon>Bacteria</taxon>
        <taxon>Pseudomonadati</taxon>
        <taxon>Pseudomonadota</taxon>
        <taxon>Gammaproteobacteria</taxon>
        <taxon>Pseudomonadales</taxon>
        <taxon>Pseudomonadaceae</taxon>
        <taxon>Pseudomonas</taxon>
    </lineage>
</organism>
<dbReference type="EMBL" id="LT963395">
    <property type="protein sequence ID" value="SOS23249.1"/>
    <property type="molecule type" value="Genomic_DNA"/>
</dbReference>
<dbReference type="Pfam" id="PF04851">
    <property type="entry name" value="ResIII"/>
    <property type="match status" value="1"/>
</dbReference>
<evidence type="ECO:0000259" key="1">
    <source>
        <dbReference type="PROSITE" id="PS51192"/>
    </source>
</evidence>
<dbReference type="Proteomes" id="UP000239025">
    <property type="component" value="Chromosome 1"/>
</dbReference>
<proteinExistence type="predicted"/>
<feature type="domain" description="Helicase ATP-binding" evidence="1">
    <location>
        <begin position="47"/>
        <end position="309"/>
    </location>
</feature>
<gene>
    <name evidence="2" type="ORF">PL963_04597</name>
</gene>
<protein>
    <submittedName>
        <fullName evidence="2">DEAD/DEAH box helicase</fullName>
    </submittedName>
</protein>
<evidence type="ECO:0000313" key="2">
    <source>
        <dbReference type="EMBL" id="SOS23249.1"/>
    </source>
</evidence>
<name>A0A193SVA3_9PSED</name>
<dbReference type="PROSITE" id="PS51192">
    <property type="entry name" value="HELICASE_ATP_BIND_1"/>
    <property type="match status" value="1"/>
</dbReference>
<dbReference type="GO" id="GO:0004386">
    <property type="term" value="F:helicase activity"/>
    <property type="evidence" value="ECO:0007669"/>
    <property type="project" value="UniProtKB-KW"/>
</dbReference>
<keyword evidence="2" id="KW-0067">ATP-binding</keyword>
<dbReference type="Gene3D" id="3.40.50.300">
    <property type="entry name" value="P-loop containing nucleotide triphosphate hydrolases"/>
    <property type="match status" value="2"/>
</dbReference>
<dbReference type="InterPro" id="IPR014001">
    <property type="entry name" value="Helicase_ATP-bd"/>
</dbReference>
<dbReference type="Pfam" id="PF13307">
    <property type="entry name" value="Helicase_C_2"/>
    <property type="match status" value="1"/>
</dbReference>
<dbReference type="SMART" id="SM00487">
    <property type="entry name" value="DEXDc"/>
    <property type="match status" value="1"/>
</dbReference>
<keyword evidence="2" id="KW-0378">Hydrolase</keyword>
<dbReference type="AlphaFoldDB" id="A0A193SVA3"/>
<dbReference type="GO" id="GO:0006139">
    <property type="term" value="P:nucleobase-containing compound metabolic process"/>
    <property type="evidence" value="ECO:0007669"/>
    <property type="project" value="InterPro"/>
</dbReference>
<dbReference type="InterPro" id="IPR006555">
    <property type="entry name" value="ATP-dep_Helicase_C"/>
</dbReference>
<keyword evidence="3" id="KW-1185">Reference proteome</keyword>
<dbReference type="RefSeq" id="WP_104685629.1">
    <property type="nucleotide sequence ID" value="NZ_LT222319.1"/>
</dbReference>
<dbReference type="SUPFAM" id="SSF52540">
    <property type="entry name" value="P-loop containing nucleoside triphosphate hydrolases"/>
    <property type="match status" value="1"/>
</dbReference>
<accession>A0A193SVA3</accession>
<dbReference type="GO" id="GO:0005524">
    <property type="term" value="F:ATP binding"/>
    <property type="evidence" value="ECO:0007669"/>
    <property type="project" value="InterPro"/>
</dbReference>
<keyword evidence="2" id="KW-0547">Nucleotide-binding</keyword>
<dbReference type="InterPro" id="IPR027417">
    <property type="entry name" value="P-loop_NTPase"/>
</dbReference>
<sequence length="813" mass="93047">MVDFKKKLKNKSVEKRIDPTEIYDSLDRRSEAGPLRPSQETLLKEWHSSRRNLKDSVVKLHTGEGKTLIGLLMLQSKLNESGKPCVFLCPNIYLARQVTSEAKKFGIPFCEIGKDRELPDEFIAGKTLLITHIQKLFNGRTKFGLNNKSVEVGSIVLDDSHACIDSIKSALTIKIDRKHPLYEKFIRLFDQDLREQGEGSFLEIESGSYNTMLPIPYWSWVDRKDEMIQLLLSHKDDKEIVFVWELIKNNLENCQAFIAGTYLEISPILIPINAFGSFARAEHRILMSATTQDDSFSIKGLGFDIEAIKTPLTNTILKWSGEKMILIPTLIDASLDRENIVDWLAKPDKDRSFGIVFLTPDFSNKTQYQRLGATVAETETIFEHVQQLKTGKTASSMVFANRYDGIDLPDDACRILILDSKPYFDSLLDRYEEDCRTGSDIMNVKIAQKVEQGLGRSVRGEKDYSVILIVGGDLTKFIKSQSTHKYFSPQTKKQIEIGLQIAEDAKAELKTKPNEYEVLIDLMKQALTRDEGWKEYYVEEMDEIVKTNQSTSLYDVLKMEFDAELAFASGNEARACEIIQKLSDKFQEEPAEKGWYVQQLARYTYRLSKADANTIQGTAFRLNTQLLKPKTGVNYKKISFINENRISRIQNWLKTFNTHEELQLSANGILDNLAFGVASEKFELALKELGLGLGFESQRPDKEIKKGPDNLWCIGVNKYIFLECKNEVESNRVEINKNEAGQMNTHCGWFEEVYGEAECTRILVHPTKKLSYHGNFTHDVSIMRKRSLNKLKENFRSFIMELQKFDIHSISTE</sequence>
<dbReference type="InterPro" id="IPR006935">
    <property type="entry name" value="Helicase/UvrB_N"/>
</dbReference>
<evidence type="ECO:0000313" key="3">
    <source>
        <dbReference type="Proteomes" id="UP000239025"/>
    </source>
</evidence>